<dbReference type="InterPro" id="IPR019734">
    <property type="entry name" value="TPR_rpt"/>
</dbReference>
<dbReference type="SMART" id="SM00028">
    <property type="entry name" value="TPR"/>
    <property type="match status" value="5"/>
</dbReference>
<keyword evidence="4" id="KW-1185">Reference proteome</keyword>
<dbReference type="Pfam" id="PF13181">
    <property type="entry name" value="TPR_8"/>
    <property type="match status" value="1"/>
</dbReference>
<gene>
    <name evidence="3" type="ORF">EKG37_02090</name>
</gene>
<dbReference type="InterPro" id="IPR001173">
    <property type="entry name" value="Glyco_trans_2-like"/>
</dbReference>
<protein>
    <submittedName>
        <fullName evidence="3">Glycosyltransferase family 2 protein</fullName>
    </submittedName>
</protein>
<dbReference type="Proteomes" id="UP000271374">
    <property type="component" value="Unassembled WGS sequence"/>
</dbReference>
<feature type="domain" description="Glycosyltransferase 2-like" evidence="2">
    <location>
        <begin position="7"/>
        <end position="110"/>
    </location>
</feature>
<reference evidence="3 4" key="1">
    <citation type="submission" date="2018-12" db="EMBL/GenBank/DDBJ databases">
        <title>Bacillus yapensis draft genome sequence.</title>
        <authorList>
            <person name="Yu L."/>
            <person name="Xu X."/>
            <person name="Tang X."/>
        </authorList>
    </citation>
    <scope>NUCLEOTIDE SEQUENCE [LARGE SCALE GENOMIC DNA]</scope>
    <source>
        <strain evidence="3 4">XXST-01</strain>
    </source>
</reference>
<dbReference type="Pfam" id="PF00535">
    <property type="entry name" value="Glycos_transf_2"/>
    <property type="match status" value="1"/>
</dbReference>
<dbReference type="InterPro" id="IPR029044">
    <property type="entry name" value="Nucleotide-diphossugar_trans"/>
</dbReference>
<dbReference type="SUPFAM" id="SSF48452">
    <property type="entry name" value="TPR-like"/>
    <property type="match status" value="1"/>
</dbReference>
<dbReference type="PROSITE" id="PS50005">
    <property type="entry name" value="TPR"/>
    <property type="match status" value="2"/>
</dbReference>
<evidence type="ECO:0000259" key="2">
    <source>
        <dbReference type="Pfam" id="PF00535"/>
    </source>
</evidence>
<dbReference type="PANTHER" id="PTHR43630:SF2">
    <property type="entry name" value="GLYCOSYLTRANSFERASE"/>
    <property type="match status" value="1"/>
</dbReference>
<dbReference type="RefSeq" id="WP_126405650.1">
    <property type="nucleotide sequence ID" value="NZ_RXNT01000001.1"/>
</dbReference>
<evidence type="ECO:0000313" key="3">
    <source>
        <dbReference type="EMBL" id="RTR36369.1"/>
    </source>
</evidence>
<feature type="repeat" description="TPR" evidence="1">
    <location>
        <begin position="231"/>
        <end position="264"/>
    </location>
</feature>
<dbReference type="Gene3D" id="3.90.550.10">
    <property type="entry name" value="Spore Coat Polysaccharide Biosynthesis Protein SpsA, Chain A"/>
    <property type="match status" value="1"/>
</dbReference>
<evidence type="ECO:0000256" key="1">
    <source>
        <dbReference type="PROSITE-ProRule" id="PRU00339"/>
    </source>
</evidence>
<keyword evidence="3" id="KW-0808">Transferase</keyword>
<dbReference type="EMBL" id="RXNT01000001">
    <property type="protein sequence ID" value="RTR36369.1"/>
    <property type="molecule type" value="Genomic_DNA"/>
</dbReference>
<dbReference type="InterPro" id="IPR011990">
    <property type="entry name" value="TPR-like_helical_dom_sf"/>
</dbReference>
<dbReference type="CDD" id="cd02511">
    <property type="entry name" value="Beta4Glucosyltransferase"/>
    <property type="match status" value="1"/>
</dbReference>
<name>A0A431WM54_9BACI</name>
<dbReference type="PANTHER" id="PTHR43630">
    <property type="entry name" value="POLY-BETA-1,6-N-ACETYL-D-GLUCOSAMINE SYNTHASE"/>
    <property type="match status" value="1"/>
</dbReference>
<evidence type="ECO:0000313" key="4">
    <source>
        <dbReference type="Proteomes" id="UP000271374"/>
    </source>
</evidence>
<dbReference type="GO" id="GO:0016740">
    <property type="term" value="F:transferase activity"/>
    <property type="evidence" value="ECO:0007669"/>
    <property type="project" value="UniProtKB-KW"/>
</dbReference>
<keyword evidence="1" id="KW-0802">TPR repeat</keyword>
<dbReference type="SUPFAM" id="SSF53448">
    <property type="entry name" value="Nucleotide-diphospho-sugar transferases"/>
    <property type="match status" value="1"/>
</dbReference>
<dbReference type="Gene3D" id="1.25.40.10">
    <property type="entry name" value="Tetratricopeptide repeat domain"/>
    <property type="match status" value="1"/>
</dbReference>
<proteinExistence type="predicted"/>
<accession>A0A431WM54</accession>
<dbReference type="OrthoDB" id="9815923at2"/>
<feature type="repeat" description="TPR" evidence="1">
    <location>
        <begin position="194"/>
        <end position="227"/>
    </location>
</feature>
<dbReference type="AlphaFoldDB" id="A0A431WM54"/>
<comment type="caution">
    <text evidence="3">The sequence shown here is derived from an EMBL/GenBank/DDBJ whole genome shotgun (WGS) entry which is preliminary data.</text>
</comment>
<sequence length="622" mass="72157">MNKKTISLCMIVKDEEVFLGRCLDSVKNQVDEIIIVDTGSTDASVNIAKEYGAKIYTHKWNHDFAEARNFSIEQASSEYILILDADEFLDISFNIQESLNTNKDYYVLTIKNHMSNGYISYHQAIRLFRKTDGLHYYGKIHEHLNIEQFNNLSHEFSDIVIEHDGYKQEIYKEKNKENRNLKILLKEVNESPTGYNLFNLGVQYKVSGNFENAINMFKKSYFLSKDKVYLPYLLYLMGDCLLSTQKYEEGINLMKDAIQLYPTYTGYHFVLGNLYGESGYLLDSEFSYKKALELGEVKGFQTIDGVGSYLSNIKLSEVLQKQGKLVDALNYAFNAIQQKKDFAPAISQYINVLIQSGIEKSHSFNNIKQVYRITSLDEVILLSGVLLAKRSGILLEFINEYNLNVDKGLMMIANLYGNRYNEALDCWQEVLEISEEYLIDVINLAVVRNDENLINEVVSKLSLSDKDKKYLIEFIVNGKVPTQDLSEEFSSVIIKFITNFISMNEKEIFHLLASKLTKLEKIFLSIVRQSDLYGYSNYVLNCSLDFSPKYQEQFLEIISDIYLRNGNYKETIEIINNLYNRKPSYQNLNRFYNFYEKTKDQEGLNLVLNEISKYEISNIRNL</sequence>
<organism evidence="3 4">
    <name type="scientific">Bacillus yapensis</name>
    <dbReference type="NCBI Taxonomy" id="2492960"/>
    <lineage>
        <taxon>Bacteria</taxon>
        <taxon>Bacillati</taxon>
        <taxon>Bacillota</taxon>
        <taxon>Bacilli</taxon>
        <taxon>Bacillales</taxon>
        <taxon>Bacillaceae</taxon>
        <taxon>Bacillus</taxon>
    </lineage>
</organism>